<dbReference type="CDD" id="cd06624">
    <property type="entry name" value="STKc_ASK"/>
    <property type="match status" value="1"/>
</dbReference>
<feature type="domain" description="Protein kinase" evidence="17">
    <location>
        <begin position="47"/>
        <end position="305"/>
    </location>
</feature>
<dbReference type="SUPFAM" id="SSF47769">
    <property type="entry name" value="SAM/Pointed domain"/>
    <property type="match status" value="1"/>
</dbReference>
<dbReference type="AlphaFoldDB" id="A0A1S3K868"/>
<keyword evidence="6" id="KW-0479">Metal-binding</keyword>
<evidence type="ECO:0000256" key="14">
    <source>
        <dbReference type="PROSITE-ProRule" id="PRU10141"/>
    </source>
</evidence>
<dbReference type="RefSeq" id="XP_013418830.1">
    <property type="nucleotide sequence ID" value="XM_013563376.1"/>
</dbReference>
<dbReference type="PROSITE" id="PS00107">
    <property type="entry name" value="PROTEIN_KINASE_ATP"/>
    <property type="match status" value="1"/>
</dbReference>
<dbReference type="PANTHER" id="PTHR11584">
    <property type="entry name" value="SERINE/THREONINE PROTEIN KINASE"/>
    <property type="match status" value="1"/>
</dbReference>
<feature type="compositionally biased region" description="Low complexity" evidence="16">
    <location>
        <begin position="372"/>
        <end position="383"/>
    </location>
</feature>
<dbReference type="Pfam" id="PF20302">
    <property type="entry name" value="HisK-N-like"/>
    <property type="match status" value="1"/>
</dbReference>
<dbReference type="SUPFAM" id="SSF56112">
    <property type="entry name" value="Protein kinase-like (PK-like)"/>
    <property type="match status" value="1"/>
</dbReference>
<keyword evidence="8" id="KW-0418">Kinase</keyword>
<evidence type="ECO:0000256" key="7">
    <source>
        <dbReference type="ARBA" id="ARBA00022741"/>
    </source>
</evidence>
<keyword evidence="10" id="KW-0460">Magnesium</keyword>
<dbReference type="GeneID" id="106179634"/>
<evidence type="ECO:0000256" key="16">
    <source>
        <dbReference type="SAM" id="MobiDB-lite"/>
    </source>
</evidence>
<feature type="compositionally biased region" description="Polar residues" evidence="16">
    <location>
        <begin position="411"/>
        <end position="427"/>
    </location>
</feature>
<dbReference type="InterPro" id="IPR008271">
    <property type="entry name" value="Ser/Thr_kinase_AS"/>
</dbReference>
<accession>A0A1S3K868</accession>
<dbReference type="InterPro" id="IPR013761">
    <property type="entry name" value="SAM/pointed_sf"/>
</dbReference>
<dbReference type="GO" id="GO:0004709">
    <property type="term" value="F:MAP kinase kinase kinase activity"/>
    <property type="evidence" value="ECO:0007669"/>
    <property type="project" value="UniProtKB-EC"/>
</dbReference>
<evidence type="ECO:0000256" key="4">
    <source>
        <dbReference type="ARBA" id="ARBA00022527"/>
    </source>
</evidence>
<evidence type="ECO:0000313" key="18">
    <source>
        <dbReference type="Proteomes" id="UP000085678"/>
    </source>
</evidence>
<keyword evidence="18" id="KW-1185">Reference proteome</keyword>
<protein>
    <recommendedName>
        <fullName evidence="3">mitogen-activated protein kinase kinase kinase</fullName>
        <ecNumber evidence="3">2.7.11.25</ecNumber>
    </recommendedName>
</protein>
<dbReference type="InterPro" id="IPR046873">
    <property type="entry name" value="HisK-N-like"/>
</dbReference>
<keyword evidence="7 14" id="KW-0547">Nucleotide-binding</keyword>
<comment type="similarity">
    <text evidence="2">Belongs to the protein kinase superfamily. STE Ser/Thr protein kinase family. MAP kinase kinase kinase subfamily.</text>
</comment>
<dbReference type="Gene3D" id="1.10.150.50">
    <property type="entry name" value="Transcription Factor, Ets-1"/>
    <property type="match status" value="1"/>
</dbReference>
<evidence type="ECO:0000313" key="20">
    <source>
        <dbReference type="RefSeq" id="XP_013418830.1"/>
    </source>
</evidence>
<comment type="catalytic activity">
    <reaction evidence="13">
        <text>L-seryl-[protein] + ATP = O-phospho-L-seryl-[protein] + ADP + H(+)</text>
        <dbReference type="Rhea" id="RHEA:17989"/>
        <dbReference type="Rhea" id="RHEA-COMP:9863"/>
        <dbReference type="Rhea" id="RHEA-COMP:11604"/>
        <dbReference type="ChEBI" id="CHEBI:15378"/>
        <dbReference type="ChEBI" id="CHEBI:29999"/>
        <dbReference type="ChEBI" id="CHEBI:30616"/>
        <dbReference type="ChEBI" id="CHEBI:83421"/>
        <dbReference type="ChEBI" id="CHEBI:456216"/>
        <dbReference type="EC" id="2.7.11.25"/>
    </reaction>
</comment>
<dbReference type="GO" id="GO:0005524">
    <property type="term" value="F:ATP binding"/>
    <property type="evidence" value="ECO:0007669"/>
    <property type="project" value="UniProtKB-UniRule"/>
</dbReference>
<dbReference type="FunFam" id="3.30.200.20:FF:000067">
    <property type="entry name" value="Mitogen-activated protein kinase kinase kinase 5"/>
    <property type="match status" value="1"/>
</dbReference>
<dbReference type="Gene3D" id="3.30.200.20">
    <property type="entry name" value="Phosphorylase Kinase, domain 1"/>
    <property type="match status" value="1"/>
</dbReference>
<name>A0A1S3K868_LINAN</name>
<dbReference type="PROSITE" id="PS00108">
    <property type="entry name" value="PROTEIN_KINASE_ST"/>
    <property type="match status" value="1"/>
</dbReference>
<dbReference type="OrthoDB" id="275301at2759"/>
<comment type="cofactor">
    <cofactor evidence="1">
        <name>Mg(2+)</name>
        <dbReference type="ChEBI" id="CHEBI:18420"/>
    </cofactor>
</comment>
<organism evidence="18 20">
    <name type="scientific">Lingula anatina</name>
    <name type="common">Brachiopod</name>
    <name type="synonym">Lingula unguis</name>
    <dbReference type="NCBI Taxonomy" id="7574"/>
    <lineage>
        <taxon>Eukaryota</taxon>
        <taxon>Metazoa</taxon>
        <taxon>Spiralia</taxon>
        <taxon>Lophotrochozoa</taxon>
        <taxon>Brachiopoda</taxon>
        <taxon>Linguliformea</taxon>
        <taxon>Lingulata</taxon>
        <taxon>Lingulida</taxon>
        <taxon>Linguloidea</taxon>
        <taxon>Lingulidae</taxon>
        <taxon>Lingula</taxon>
    </lineage>
</organism>
<dbReference type="EC" id="2.7.11.25" evidence="3"/>
<feature type="coiled-coil region" evidence="15">
    <location>
        <begin position="619"/>
        <end position="646"/>
    </location>
</feature>
<dbReference type="Gene3D" id="1.10.510.10">
    <property type="entry name" value="Transferase(Phosphotransferase) domain 1"/>
    <property type="match status" value="1"/>
</dbReference>
<dbReference type="Pfam" id="PF00069">
    <property type="entry name" value="Pkinase"/>
    <property type="match status" value="1"/>
</dbReference>
<dbReference type="RefSeq" id="XP_013418822.1">
    <property type="nucleotide sequence ID" value="XM_013563368.1"/>
</dbReference>
<comment type="catalytic activity">
    <reaction evidence="12">
        <text>L-threonyl-[protein] + ATP = O-phospho-L-threonyl-[protein] + ADP + H(+)</text>
        <dbReference type="Rhea" id="RHEA:46608"/>
        <dbReference type="Rhea" id="RHEA-COMP:11060"/>
        <dbReference type="Rhea" id="RHEA-COMP:11605"/>
        <dbReference type="ChEBI" id="CHEBI:15378"/>
        <dbReference type="ChEBI" id="CHEBI:30013"/>
        <dbReference type="ChEBI" id="CHEBI:30616"/>
        <dbReference type="ChEBI" id="CHEBI:61977"/>
        <dbReference type="ChEBI" id="CHEBI:456216"/>
        <dbReference type="EC" id="2.7.11.25"/>
    </reaction>
</comment>
<evidence type="ECO:0000256" key="12">
    <source>
        <dbReference type="ARBA" id="ARBA00047559"/>
    </source>
</evidence>
<evidence type="ECO:0000256" key="15">
    <source>
        <dbReference type="SAM" id="Coils"/>
    </source>
</evidence>
<keyword evidence="9 14" id="KW-0067">ATP-binding</keyword>
<evidence type="ECO:0000256" key="11">
    <source>
        <dbReference type="ARBA" id="ARBA00023054"/>
    </source>
</evidence>
<evidence type="ECO:0000256" key="1">
    <source>
        <dbReference type="ARBA" id="ARBA00001946"/>
    </source>
</evidence>
<reference evidence="19 20" key="1">
    <citation type="submission" date="2025-04" db="UniProtKB">
        <authorList>
            <consortium name="RefSeq"/>
        </authorList>
    </citation>
    <scope>IDENTIFICATION</scope>
    <source>
        <tissue evidence="19 20">Gonads</tissue>
    </source>
</reference>
<dbReference type="InterPro" id="IPR017441">
    <property type="entry name" value="Protein_kinase_ATP_BS"/>
</dbReference>
<feature type="region of interest" description="Disordered" evidence="16">
    <location>
        <begin position="582"/>
        <end position="606"/>
    </location>
</feature>
<evidence type="ECO:0000259" key="17">
    <source>
        <dbReference type="PROSITE" id="PS50011"/>
    </source>
</evidence>
<evidence type="ECO:0000256" key="9">
    <source>
        <dbReference type="ARBA" id="ARBA00022840"/>
    </source>
</evidence>
<evidence type="ECO:0000256" key="10">
    <source>
        <dbReference type="ARBA" id="ARBA00022842"/>
    </source>
</evidence>
<keyword evidence="4" id="KW-0723">Serine/threonine-protein kinase</keyword>
<proteinExistence type="inferred from homology"/>
<dbReference type="GO" id="GO:0046872">
    <property type="term" value="F:metal ion binding"/>
    <property type="evidence" value="ECO:0007669"/>
    <property type="project" value="UniProtKB-KW"/>
</dbReference>
<dbReference type="Proteomes" id="UP000085678">
    <property type="component" value="Unplaced"/>
</dbReference>
<feature type="binding site" evidence="14">
    <location>
        <position position="76"/>
    </location>
    <ligand>
        <name>ATP</name>
        <dbReference type="ChEBI" id="CHEBI:30616"/>
    </ligand>
</feature>
<evidence type="ECO:0000256" key="13">
    <source>
        <dbReference type="ARBA" id="ARBA00048329"/>
    </source>
</evidence>
<evidence type="ECO:0000256" key="3">
    <source>
        <dbReference type="ARBA" id="ARBA00012406"/>
    </source>
</evidence>
<feature type="compositionally biased region" description="Low complexity" evidence="16">
    <location>
        <begin position="594"/>
        <end position="606"/>
    </location>
</feature>
<evidence type="ECO:0000256" key="8">
    <source>
        <dbReference type="ARBA" id="ARBA00022777"/>
    </source>
</evidence>
<evidence type="ECO:0000313" key="19">
    <source>
        <dbReference type="RefSeq" id="XP_013418822.1"/>
    </source>
</evidence>
<evidence type="ECO:0000256" key="5">
    <source>
        <dbReference type="ARBA" id="ARBA00022679"/>
    </source>
</evidence>
<dbReference type="PROSITE" id="PS50011">
    <property type="entry name" value="PROTEIN_KINASE_DOM"/>
    <property type="match status" value="1"/>
</dbReference>
<keyword evidence="11 15" id="KW-0175">Coiled coil</keyword>
<evidence type="ECO:0000256" key="2">
    <source>
        <dbReference type="ARBA" id="ARBA00006529"/>
    </source>
</evidence>
<keyword evidence="5" id="KW-0808">Transferase</keyword>
<gene>
    <name evidence="19 20" type="primary">LOC106179634</name>
</gene>
<dbReference type="InterPro" id="IPR000719">
    <property type="entry name" value="Prot_kinase_dom"/>
</dbReference>
<dbReference type="FunFam" id="1.10.510.10:FF:000054">
    <property type="entry name" value="Mitogen-activated protein kinase kinase kinase 5"/>
    <property type="match status" value="1"/>
</dbReference>
<sequence>MSRRLRDIIWKKKRCSLPIKIPNVYEFDTDALAGIEIPQYEYEIDEKGNRVILGRGTYGVVVAARDLTTQVRIAIKEVPEKNIEEVQPLHEEIRLHSRLSHKNIVKYLGSISEDGFFKIFMEQVPGGSLSTLLRSKWGPLKDNEATIAFYTRQILEGLRYLHDNKIVHRDIKGDNVLVNTYSGVLKISDFGTSKRLSGLHNFTETFAGTLQYMAPEVIDRGARGYGAPADIWSLGCTVIEMATGKPPFIELGSPEAAMFKVGYYKAHPDIPIEMTEKAKSFLLRCFEPDPEKRATATELLEHTFLQSNKKKHHHKGKSADYLRSISVPDPPSQQQETKHLHLQIPSPSSAPDAETEVDSTDLEAPPDTPLRSASDSATFSSSFGGLSPEPDTCSITSPDSTKHLSLMSPDEASSPSPETGSAGSGSREQGFYLLRKDSERRATLAQVLSRDEVQICSRWLTLLHTEANITQPKLKTEHLLVLLKGLQQYVVSHDNKHLSFAFDKLREELDFDMTAQNEIQLALYVFHEAVNQTLKHCNIQPHWMFALDNITRNAIHAAITVFAPELGAHILGQQSAESFNQEMGGQGHVQGEEGSTSGVSTVNSTKSQKAQLQYQTEANRELYSKLQSLTEENTRLLQELVIVNEAYQNLLKSCIQEKRVSMDHLRMLSQQEPGRNGLHGAGGDSATQPQRRVDQGLVDWLKSHGADQETVDKFVEELYTKHDVLEVITNEDLRRMHIRGGIQCRIWQAIMHHRISRQRRTSPR</sequence>
<dbReference type="InterPro" id="IPR011009">
    <property type="entry name" value="Kinase-like_dom_sf"/>
</dbReference>
<dbReference type="PANTHER" id="PTHR11584:SF394">
    <property type="entry name" value="APOPTOTIC SIGNAL-REGULATING KINASE 1, ISOFORM C"/>
    <property type="match status" value="1"/>
</dbReference>
<evidence type="ECO:0000256" key="6">
    <source>
        <dbReference type="ARBA" id="ARBA00022723"/>
    </source>
</evidence>
<dbReference type="SMART" id="SM00220">
    <property type="entry name" value="S_TKc"/>
    <property type="match status" value="1"/>
</dbReference>
<feature type="region of interest" description="Disordered" evidence="16">
    <location>
        <begin position="305"/>
        <end position="427"/>
    </location>
</feature>